<feature type="transmembrane region" description="Helical" evidence="9">
    <location>
        <begin position="80"/>
        <end position="104"/>
    </location>
</feature>
<keyword evidence="12" id="KW-1185">Reference proteome</keyword>
<evidence type="ECO:0000256" key="6">
    <source>
        <dbReference type="ARBA" id="ARBA00022989"/>
    </source>
</evidence>
<feature type="transmembrane region" description="Helical" evidence="9">
    <location>
        <begin position="116"/>
        <end position="138"/>
    </location>
</feature>
<evidence type="ECO:0000256" key="3">
    <source>
        <dbReference type="ARBA" id="ARBA00022670"/>
    </source>
</evidence>
<evidence type="ECO:0000256" key="1">
    <source>
        <dbReference type="ARBA" id="ARBA00004141"/>
    </source>
</evidence>
<dbReference type="Gene3D" id="1.20.1540.10">
    <property type="entry name" value="Rhomboid-like"/>
    <property type="match status" value="1"/>
</dbReference>
<feature type="transmembrane region" description="Helical" evidence="9">
    <location>
        <begin position="150"/>
        <end position="173"/>
    </location>
</feature>
<reference evidence="11" key="4">
    <citation type="submission" date="2025-08" db="UniProtKB">
        <authorList>
            <consortium name="Ensembl"/>
        </authorList>
    </citation>
    <scope>IDENTIFICATION</scope>
</reference>
<reference evidence="12" key="3">
    <citation type="journal article" date="2014" name="Nature">
        <title>Elephant shark genome provides unique insights into gnathostome evolution.</title>
        <authorList>
            <consortium name="International Elephant Shark Genome Sequencing Consortium"/>
            <person name="Venkatesh B."/>
            <person name="Lee A.P."/>
            <person name="Ravi V."/>
            <person name="Maurya A.K."/>
            <person name="Lian M.M."/>
            <person name="Swann J.B."/>
            <person name="Ohta Y."/>
            <person name="Flajnik M.F."/>
            <person name="Sutoh Y."/>
            <person name="Kasahara M."/>
            <person name="Hoon S."/>
            <person name="Gangu V."/>
            <person name="Roy S.W."/>
            <person name="Irimia M."/>
            <person name="Korzh V."/>
            <person name="Kondrychyn I."/>
            <person name="Lim Z.W."/>
            <person name="Tay B.H."/>
            <person name="Tohari S."/>
            <person name="Kong K.W."/>
            <person name="Ho S."/>
            <person name="Lorente-Galdos B."/>
            <person name="Quilez J."/>
            <person name="Marques-Bonet T."/>
            <person name="Raney B.J."/>
            <person name="Ingham P.W."/>
            <person name="Tay A."/>
            <person name="Hillier L.W."/>
            <person name="Minx P."/>
            <person name="Boehm T."/>
            <person name="Wilson R.K."/>
            <person name="Brenner S."/>
            <person name="Warren W.C."/>
        </authorList>
    </citation>
    <scope>NUCLEOTIDE SEQUENCE [LARGE SCALE GENOMIC DNA]</scope>
</reference>
<feature type="region of interest" description="Disordered" evidence="8">
    <location>
        <begin position="1"/>
        <end position="34"/>
    </location>
</feature>
<name>A0A4W3JQW4_CALMI</name>
<dbReference type="GeneTree" id="ENSGT00940000165977"/>
<evidence type="ECO:0000256" key="9">
    <source>
        <dbReference type="SAM" id="Phobius"/>
    </source>
</evidence>
<dbReference type="GO" id="GO:0006508">
    <property type="term" value="P:proteolysis"/>
    <property type="evidence" value="ECO:0007669"/>
    <property type="project" value="UniProtKB-KW"/>
</dbReference>
<dbReference type="Proteomes" id="UP000314986">
    <property type="component" value="Unassembled WGS sequence"/>
</dbReference>
<dbReference type="PANTHER" id="PTHR43066:SF1">
    <property type="entry name" value="RHOMBOID PROTEIN 2"/>
    <property type="match status" value="1"/>
</dbReference>
<reference evidence="12" key="2">
    <citation type="journal article" date="2007" name="PLoS Biol.">
        <title>Survey sequencing and comparative analysis of the elephant shark (Callorhinchus milii) genome.</title>
        <authorList>
            <person name="Venkatesh B."/>
            <person name="Kirkness E.F."/>
            <person name="Loh Y.H."/>
            <person name="Halpern A.L."/>
            <person name="Lee A.P."/>
            <person name="Johnson J."/>
            <person name="Dandona N."/>
            <person name="Viswanathan L.D."/>
            <person name="Tay A."/>
            <person name="Venter J.C."/>
            <person name="Strausberg R.L."/>
            <person name="Brenner S."/>
        </authorList>
    </citation>
    <scope>NUCLEOTIDE SEQUENCE [LARGE SCALE GENOMIC DNA]</scope>
</reference>
<dbReference type="Ensembl" id="ENSCMIT00000042220.1">
    <property type="protein sequence ID" value="ENSCMIP00000041626.1"/>
    <property type="gene ID" value="ENSCMIG00000017357.1"/>
</dbReference>
<keyword evidence="6 9" id="KW-1133">Transmembrane helix</keyword>
<feature type="transmembrane region" description="Helical" evidence="9">
    <location>
        <begin position="179"/>
        <end position="212"/>
    </location>
</feature>
<reference evidence="12" key="1">
    <citation type="journal article" date="2006" name="Science">
        <title>Ancient noncoding elements conserved in the human genome.</title>
        <authorList>
            <person name="Venkatesh B."/>
            <person name="Kirkness E.F."/>
            <person name="Loh Y.H."/>
            <person name="Halpern A.L."/>
            <person name="Lee A.P."/>
            <person name="Johnson J."/>
            <person name="Dandona N."/>
            <person name="Viswanathan L.D."/>
            <person name="Tay A."/>
            <person name="Venter J.C."/>
            <person name="Strausberg R.L."/>
            <person name="Brenner S."/>
        </authorList>
    </citation>
    <scope>NUCLEOTIDE SEQUENCE [LARGE SCALE GENOMIC DNA]</scope>
</reference>
<dbReference type="OMA" id="NTFDGWP"/>
<keyword evidence="7 9" id="KW-0472">Membrane</keyword>
<dbReference type="STRING" id="7868.ENSCMIP00000041626"/>
<dbReference type="InParanoid" id="A0A4W3JQW4"/>
<comment type="similarity">
    <text evidence="2">Belongs to the peptidase S54 family.</text>
</comment>
<organism evidence="11 12">
    <name type="scientific">Callorhinchus milii</name>
    <name type="common">Ghost shark</name>
    <dbReference type="NCBI Taxonomy" id="7868"/>
    <lineage>
        <taxon>Eukaryota</taxon>
        <taxon>Metazoa</taxon>
        <taxon>Chordata</taxon>
        <taxon>Craniata</taxon>
        <taxon>Vertebrata</taxon>
        <taxon>Chondrichthyes</taxon>
        <taxon>Holocephali</taxon>
        <taxon>Chimaeriformes</taxon>
        <taxon>Callorhinchidae</taxon>
        <taxon>Callorhinchus</taxon>
    </lineage>
</organism>
<evidence type="ECO:0000256" key="8">
    <source>
        <dbReference type="SAM" id="MobiDB-lite"/>
    </source>
</evidence>
<evidence type="ECO:0000313" key="12">
    <source>
        <dbReference type="Proteomes" id="UP000314986"/>
    </source>
</evidence>
<accession>A0A4W3JQW4</accession>
<evidence type="ECO:0000256" key="4">
    <source>
        <dbReference type="ARBA" id="ARBA00022692"/>
    </source>
</evidence>
<keyword evidence="3" id="KW-0645">Protease</keyword>
<dbReference type="InterPro" id="IPR022764">
    <property type="entry name" value="Peptidase_S54_rhomboid_dom"/>
</dbReference>
<proteinExistence type="inferred from homology"/>
<keyword evidence="5" id="KW-0378">Hydrolase</keyword>
<comment type="subcellular location">
    <subcellularLocation>
        <location evidence="1">Membrane</location>
        <topology evidence="1">Multi-pass membrane protein</topology>
    </subcellularLocation>
</comment>
<feature type="domain" description="Peptidase S54 rhomboid" evidence="10">
    <location>
        <begin position="76"/>
        <end position="213"/>
    </location>
</feature>
<dbReference type="InterPro" id="IPR035952">
    <property type="entry name" value="Rhomboid-like_sf"/>
</dbReference>
<dbReference type="SUPFAM" id="SSF144091">
    <property type="entry name" value="Rhomboid-like"/>
    <property type="match status" value="1"/>
</dbReference>
<dbReference type="GO" id="GO:0016020">
    <property type="term" value="C:membrane"/>
    <property type="evidence" value="ECO:0007669"/>
    <property type="project" value="UniProtKB-SubCell"/>
</dbReference>
<protein>
    <recommendedName>
        <fullName evidence="10">Peptidase S54 rhomboid domain-containing protein</fullName>
    </recommendedName>
</protein>
<evidence type="ECO:0000313" key="11">
    <source>
        <dbReference type="Ensembl" id="ENSCMIP00000041626.1"/>
    </source>
</evidence>
<reference evidence="11" key="5">
    <citation type="submission" date="2025-09" db="UniProtKB">
        <authorList>
            <consortium name="Ensembl"/>
        </authorList>
    </citation>
    <scope>IDENTIFICATION</scope>
</reference>
<dbReference type="GO" id="GO:0004252">
    <property type="term" value="F:serine-type endopeptidase activity"/>
    <property type="evidence" value="ECO:0007669"/>
    <property type="project" value="InterPro"/>
</dbReference>
<dbReference type="AlphaFoldDB" id="A0A4W3JQW4"/>
<dbReference type="PANTHER" id="PTHR43066">
    <property type="entry name" value="RHOMBOID-RELATED PROTEIN"/>
    <property type="match status" value="1"/>
</dbReference>
<evidence type="ECO:0000256" key="7">
    <source>
        <dbReference type="ARBA" id="ARBA00023136"/>
    </source>
</evidence>
<keyword evidence="4 9" id="KW-0812">Transmembrane</keyword>
<evidence type="ECO:0000256" key="5">
    <source>
        <dbReference type="ARBA" id="ARBA00022801"/>
    </source>
</evidence>
<evidence type="ECO:0000259" key="10">
    <source>
        <dbReference type="Pfam" id="PF01694"/>
    </source>
</evidence>
<evidence type="ECO:0000256" key="2">
    <source>
        <dbReference type="ARBA" id="ARBA00009045"/>
    </source>
</evidence>
<sequence>MLPSLISTTPSPPLPPPASSSRPRPRPRQAREGESAAGRFVFVIVQATGLESYRTCCARVASHIHTETSIALAGLNVYRIYSYVFIHKTMSALVCNILLFWHFSRGLEKSVGTVKYWYLIFVFTLLTAILYISLGTLMVGMKNIREIQGFTILVSSIVGMIVPLSPMKTIVFITNVKTVHLPLVLLFVALFIPESYILGNICGLGVGFFYALGRRYFRFLDMSESTAASLEGHYPFTQLKEISGTTYYPALWEERNLELTDRIKPSPGSYPTQTYYCPATIPGAVNELGHWYGTQHQQRPGQGLGYSYGQCGDHQHAERCEQPQIHPHRHQHSYYGIPAGYTRQQAAEGPALHH</sequence>
<dbReference type="Pfam" id="PF01694">
    <property type="entry name" value="Rhomboid"/>
    <property type="match status" value="1"/>
</dbReference>